<dbReference type="EMBL" id="JACKWZ010000699">
    <property type="protein sequence ID" value="KAF9405684.1"/>
    <property type="molecule type" value="Genomic_DNA"/>
</dbReference>
<evidence type="ECO:0000313" key="2">
    <source>
        <dbReference type="Proteomes" id="UP000648187"/>
    </source>
</evidence>
<dbReference type="InterPro" id="IPR011604">
    <property type="entry name" value="PDDEXK-like_dom_sf"/>
</dbReference>
<dbReference type="PANTHER" id="PTHR46609:SF8">
    <property type="entry name" value="YQAJ VIRAL RECOMBINASE DOMAIN-CONTAINING PROTEIN"/>
    <property type="match status" value="1"/>
</dbReference>
<dbReference type="SUPFAM" id="SSF52980">
    <property type="entry name" value="Restriction endonuclease-like"/>
    <property type="match status" value="1"/>
</dbReference>
<name>A0A835G3N3_SPOEX</name>
<dbReference type="InterPro" id="IPR051703">
    <property type="entry name" value="NF-kappa-B_Signaling_Reg"/>
</dbReference>
<dbReference type="PANTHER" id="PTHR46609">
    <property type="entry name" value="EXONUCLEASE, PHAGE-TYPE/RECB, C-TERMINAL DOMAIN-CONTAINING PROTEIN"/>
    <property type="match status" value="1"/>
</dbReference>
<sequence length="151" mass="17832">MQGKKMMHGKKNEHTAIAALQKKLNVVIEECGLFIDDEFPFLGATPDGKYEHGIIEVNCELWAKYCFPDKEYWSPEFQHKLYTEHKMLCNRHFPRTSFSDYPESCKKLHRYAVPDDNKECQITWIRVGKLLRLRPTTQEDLDFEAEYLRSG</sequence>
<dbReference type="InterPro" id="IPR011335">
    <property type="entry name" value="Restrct_endonuc-II-like"/>
</dbReference>
<accession>A0A835G3N3</accession>
<dbReference type="GO" id="GO:0006281">
    <property type="term" value="P:DNA repair"/>
    <property type="evidence" value="ECO:0007669"/>
    <property type="project" value="UniProtKB-ARBA"/>
</dbReference>
<reference evidence="1" key="1">
    <citation type="submission" date="2020-08" db="EMBL/GenBank/DDBJ databases">
        <title>Spodoptera exigua strain:BAW_Kor-Di-RS1 Genome sequencing and assembly.</title>
        <authorList>
            <person name="Kim J."/>
            <person name="Nam H.Y."/>
            <person name="Kwon M."/>
            <person name="Choi J.H."/>
            <person name="Cho S.R."/>
            <person name="Kim G.-H."/>
        </authorList>
    </citation>
    <scope>NUCLEOTIDE SEQUENCE</scope>
    <source>
        <strain evidence="1">BAW_Kor-Di-RS1</strain>
        <tissue evidence="1">Whole-body</tissue>
    </source>
</reference>
<comment type="caution">
    <text evidence="1">The sequence shown here is derived from an EMBL/GenBank/DDBJ whole genome shotgun (WGS) entry which is preliminary data.</text>
</comment>
<protein>
    <submittedName>
        <fullName evidence="1">Uncharacterized protein</fullName>
    </submittedName>
</protein>
<dbReference type="Gene3D" id="3.90.320.10">
    <property type="match status" value="1"/>
</dbReference>
<dbReference type="Proteomes" id="UP000648187">
    <property type="component" value="Unassembled WGS sequence"/>
</dbReference>
<proteinExistence type="predicted"/>
<organism evidence="1 2">
    <name type="scientific">Spodoptera exigua</name>
    <name type="common">Beet armyworm</name>
    <name type="synonym">Noctua fulgens</name>
    <dbReference type="NCBI Taxonomy" id="7107"/>
    <lineage>
        <taxon>Eukaryota</taxon>
        <taxon>Metazoa</taxon>
        <taxon>Ecdysozoa</taxon>
        <taxon>Arthropoda</taxon>
        <taxon>Hexapoda</taxon>
        <taxon>Insecta</taxon>
        <taxon>Pterygota</taxon>
        <taxon>Neoptera</taxon>
        <taxon>Endopterygota</taxon>
        <taxon>Lepidoptera</taxon>
        <taxon>Glossata</taxon>
        <taxon>Ditrysia</taxon>
        <taxon>Noctuoidea</taxon>
        <taxon>Noctuidae</taxon>
        <taxon>Amphipyrinae</taxon>
        <taxon>Spodoptera</taxon>
    </lineage>
</organism>
<dbReference type="AlphaFoldDB" id="A0A835G3N3"/>
<gene>
    <name evidence="1" type="ORF">HW555_013688</name>
</gene>
<evidence type="ECO:0000313" key="1">
    <source>
        <dbReference type="EMBL" id="KAF9405684.1"/>
    </source>
</evidence>
<keyword evidence="2" id="KW-1185">Reference proteome</keyword>